<reference evidence="1" key="1">
    <citation type="submission" date="2023-03" db="EMBL/GenBank/DDBJ databases">
        <title>Massive genome expansion in bonnet fungi (Mycena s.s.) driven by repeated elements and novel gene families across ecological guilds.</title>
        <authorList>
            <consortium name="Lawrence Berkeley National Laboratory"/>
            <person name="Harder C.B."/>
            <person name="Miyauchi S."/>
            <person name="Viragh M."/>
            <person name="Kuo A."/>
            <person name="Thoen E."/>
            <person name="Andreopoulos B."/>
            <person name="Lu D."/>
            <person name="Skrede I."/>
            <person name="Drula E."/>
            <person name="Henrissat B."/>
            <person name="Morin E."/>
            <person name="Kohler A."/>
            <person name="Barry K."/>
            <person name="LaButti K."/>
            <person name="Morin E."/>
            <person name="Salamov A."/>
            <person name="Lipzen A."/>
            <person name="Mereny Z."/>
            <person name="Hegedus B."/>
            <person name="Baldrian P."/>
            <person name="Stursova M."/>
            <person name="Weitz H."/>
            <person name="Taylor A."/>
            <person name="Grigoriev I.V."/>
            <person name="Nagy L.G."/>
            <person name="Martin F."/>
            <person name="Kauserud H."/>
        </authorList>
    </citation>
    <scope>NUCLEOTIDE SEQUENCE</scope>
    <source>
        <strain evidence="1">CBHHK200</strain>
    </source>
</reference>
<evidence type="ECO:0000313" key="1">
    <source>
        <dbReference type="EMBL" id="KAJ7037061.1"/>
    </source>
</evidence>
<dbReference type="Proteomes" id="UP001218188">
    <property type="component" value="Unassembled WGS sequence"/>
</dbReference>
<organism evidence="1 2">
    <name type="scientific">Mycena alexandri</name>
    <dbReference type="NCBI Taxonomy" id="1745969"/>
    <lineage>
        <taxon>Eukaryota</taxon>
        <taxon>Fungi</taxon>
        <taxon>Dikarya</taxon>
        <taxon>Basidiomycota</taxon>
        <taxon>Agaricomycotina</taxon>
        <taxon>Agaricomycetes</taxon>
        <taxon>Agaricomycetidae</taxon>
        <taxon>Agaricales</taxon>
        <taxon>Marasmiineae</taxon>
        <taxon>Mycenaceae</taxon>
        <taxon>Mycena</taxon>
    </lineage>
</organism>
<sequence>MARMDPHLTFGCEISLDVVAKHLEQLTDVQHQFLRRLLGLHRRSILAVLFSETGVVPLAYRRPIIALGYLIYLITLPENHFATAAYLDSILLARSGHPCWFSDLRFVLQKLPVPVQLSLGDLTADGVADIRKALEAACEKWIGETIADMSPRLPLIQGRLECNAESALVPTAAKFRQYLRIPVPAHRKALTRLVLSVHTLSVEILRYDERYRKRTPQEFRLCRFYRRAVETEAHALITCSSLTLVALRHVFLLDVFRIVPEMPRRWESAEELLRVMVQSKDFDLLQRLAKYIYEVLAEYTACAMFRPAEYLYIRLE</sequence>
<dbReference type="EMBL" id="JARJCM010000039">
    <property type="protein sequence ID" value="KAJ7037061.1"/>
    <property type="molecule type" value="Genomic_DNA"/>
</dbReference>
<comment type="caution">
    <text evidence="1">The sequence shown here is derived from an EMBL/GenBank/DDBJ whole genome shotgun (WGS) entry which is preliminary data.</text>
</comment>
<name>A0AAD6T1G8_9AGAR</name>
<accession>A0AAD6T1G8</accession>
<proteinExistence type="predicted"/>
<protein>
    <submittedName>
        <fullName evidence="1">Uncharacterized protein</fullName>
    </submittedName>
</protein>
<evidence type="ECO:0000313" key="2">
    <source>
        <dbReference type="Proteomes" id="UP001218188"/>
    </source>
</evidence>
<gene>
    <name evidence="1" type="ORF">C8F04DRAFT_999416</name>
</gene>
<dbReference type="AlphaFoldDB" id="A0AAD6T1G8"/>
<keyword evidence="2" id="KW-1185">Reference proteome</keyword>